<organism evidence="1 2">
    <name type="scientific">Conexibacter stalactiti</name>
    <dbReference type="NCBI Taxonomy" id="1940611"/>
    <lineage>
        <taxon>Bacteria</taxon>
        <taxon>Bacillati</taxon>
        <taxon>Actinomycetota</taxon>
        <taxon>Thermoleophilia</taxon>
        <taxon>Solirubrobacterales</taxon>
        <taxon>Conexibacteraceae</taxon>
        <taxon>Conexibacter</taxon>
    </lineage>
</organism>
<keyword evidence="2" id="KW-1185">Reference proteome</keyword>
<reference evidence="2" key="1">
    <citation type="submission" date="2023-07" db="EMBL/GenBank/DDBJ databases">
        <title>Conexibacter stalactiti sp. nov., isolated from stalactites in a lava cave and emended description of the genus Conexibacter.</title>
        <authorList>
            <person name="Lee S.D."/>
        </authorList>
    </citation>
    <scope>NUCLEOTIDE SEQUENCE [LARGE SCALE GENOMIC DNA]</scope>
    <source>
        <strain evidence="2">KCTC 39840</strain>
    </source>
</reference>
<sequence>MDLEEHTLETVGDTCEVCGVRLTTAEQQAVLESGGPALCTVHAAEELPDAAEDAAPSPAE</sequence>
<protein>
    <recommendedName>
        <fullName evidence="3">DksA C4-type domain-containing protein</fullName>
    </recommendedName>
</protein>
<evidence type="ECO:0000313" key="2">
    <source>
        <dbReference type="Proteomes" id="UP001284601"/>
    </source>
</evidence>
<name>A0ABU4HMC2_9ACTN</name>
<evidence type="ECO:0008006" key="3">
    <source>
        <dbReference type="Google" id="ProtNLM"/>
    </source>
</evidence>
<evidence type="ECO:0000313" key="1">
    <source>
        <dbReference type="EMBL" id="MDW5594458.1"/>
    </source>
</evidence>
<accession>A0ABU4HMC2</accession>
<gene>
    <name evidence="1" type="ORF">R7226_08925</name>
</gene>
<comment type="caution">
    <text evidence="1">The sequence shown here is derived from an EMBL/GenBank/DDBJ whole genome shotgun (WGS) entry which is preliminary data.</text>
</comment>
<dbReference type="Proteomes" id="UP001284601">
    <property type="component" value="Unassembled WGS sequence"/>
</dbReference>
<dbReference type="RefSeq" id="WP_318596727.1">
    <property type="nucleotide sequence ID" value="NZ_JAWSTH010000017.1"/>
</dbReference>
<proteinExistence type="predicted"/>
<dbReference type="EMBL" id="JAWSTH010000017">
    <property type="protein sequence ID" value="MDW5594458.1"/>
    <property type="molecule type" value="Genomic_DNA"/>
</dbReference>